<comment type="caution">
    <text evidence="1">The sequence shown here is derived from an EMBL/GenBank/DDBJ whole genome shotgun (WGS) entry which is preliminary data.</text>
</comment>
<dbReference type="Proteomes" id="UP001620645">
    <property type="component" value="Unassembled WGS sequence"/>
</dbReference>
<proteinExistence type="predicted"/>
<accession>A0ABD2JK21</accession>
<evidence type="ECO:0000313" key="1">
    <source>
        <dbReference type="EMBL" id="KAL3090960.1"/>
    </source>
</evidence>
<gene>
    <name evidence="1" type="ORF">niasHS_007335</name>
</gene>
<organism evidence="1 2">
    <name type="scientific">Heterodera schachtii</name>
    <name type="common">Sugarbeet cyst nematode worm</name>
    <name type="synonym">Tylenchus schachtii</name>
    <dbReference type="NCBI Taxonomy" id="97005"/>
    <lineage>
        <taxon>Eukaryota</taxon>
        <taxon>Metazoa</taxon>
        <taxon>Ecdysozoa</taxon>
        <taxon>Nematoda</taxon>
        <taxon>Chromadorea</taxon>
        <taxon>Rhabditida</taxon>
        <taxon>Tylenchina</taxon>
        <taxon>Tylenchomorpha</taxon>
        <taxon>Tylenchoidea</taxon>
        <taxon>Heteroderidae</taxon>
        <taxon>Heteroderinae</taxon>
        <taxon>Heterodera</taxon>
    </lineage>
</organism>
<dbReference type="EMBL" id="JBICCN010000138">
    <property type="protein sequence ID" value="KAL3090960.1"/>
    <property type="molecule type" value="Genomic_DNA"/>
</dbReference>
<evidence type="ECO:0000313" key="2">
    <source>
        <dbReference type="Proteomes" id="UP001620645"/>
    </source>
</evidence>
<name>A0ABD2JK21_HETSC</name>
<reference evidence="1 2" key="1">
    <citation type="submission" date="2024-10" db="EMBL/GenBank/DDBJ databases">
        <authorList>
            <person name="Kim D."/>
        </authorList>
    </citation>
    <scope>NUCLEOTIDE SEQUENCE [LARGE SCALE GENOMIC DNA]</scope>
    <source>
        <strain evidence="1">Taebaek</strain>
    </source>
</reference>
<protein>
    <submittedName>
        <fullName evidence="1">Uncharacterized protein</fullName>
    </submittedName>
</protein>
<keyword evidence="2" id="KW-1185">Reference proteome</keyword>
<sequence>MSNSTNASKSQTNDLEELRNWYHRRSQDFTSANYLKYIDDKKLMAKIEDGFMRFERSLQLEKEKLHREFERKLSLARVKAPNPKCSILNDYLTFNEKITHPAVRCVPVNKNSSSSTVQFLRPNDFCEFSSESEEESGSDEDQNGGNEFVEINENAQTEHSFTINKERAAEKAEGGNVETNKNGVLFSMTLASDSNFCTSTPIKKQQKVSNSPKSPIISSLGNEEITNEFESCFFKWLRYFTNFEDKLRREISAFENDQTKKEFRIELSRTIANRINDGAKKNVSSHEMGWLFNFFDDLLACRPVDSWREGDKFSLLHGDKAQQLFAMEKICTRYLEQIKWDNELMEHILLVLVKLCKKSNNFYKIFCTKVVNSVVLLSMDQDKIISKIVGFGNDQPQEAVVQWINNEMVVFRLFCRVQYALKSLHDDATPEKTQGFVLLREMFISVAECRKPVALSSAFILSELLQFAKLFNSKQSNEAPTILSEHFIPSIKNKIIDREWRHFLSDENMKRLDECAKKALSARHSYLIDYLQNSIEKFNH</sequence>
<dbReference type="AlphaFoldDB" id="A0ABD2JK21"/>